<keyword evidence="3" id="KW-1003">Cell membrane</keyword>
<organism evidence="8 9">
    <name type="scientific">Roseicyclus marinus</name>
    <dbReference type="NCBI Taxonomy" id="2161673"/>
    <lineage>
        <taxon>Bacteria</taxon>
        <taxon>Pseudomonadati</taxon>
        <taxon>Pseudomonadota</taxon>
        <taxon>Alphaproteobacteria</taxon>
        <taxon>Rhodobacterales</taxon>
        <taxon>Roseobacteraceae</taxon>
        <taxon>Roseicyclus</taxon>
    </lineage>
</organism>
<dbReference type="EMBL" id="AP027266">
    <property type="protein sequence ID" value="BDW84694.1"/>
    <property type="molecule type" value="Genomic_DNA"/>
</dbReference>
<dbReference type="NCBIfam" id="TIGR02454">
    <property type="entry name" value="ECF_T_CbiQ"/>
    <property type="match status" value="1"/>
</dbReference>
<evidence type="ECO:0000256" key="1">
    <source>
        <dbReference type="ARBA" id="ARBA00004651"/>
    </source>
</evidence>
<dbReference type="GO" id="GO:0006824">
    <property type="term" value="P:cobalt ion transport"/>
    <property type="evidence" value="ECO:0007669"/>
    <property type="project" value="InterPro"/>
</dbReference>
<evidence type="ECO:0000256" key="5">
    <source>
        <dbReference type="ARBA" id="ARBA00022989"/>
    </source>
</evidence>
<sequence>MAQVLSPQQVALDPEGRLSGWLGDVDPRLRILAASLFALVVVACASLPVLALAFGLSLALLLGSRLPLGRMLKRMAAMDGFILFTLAILPFSVPGDAIFTLWGFDATWQGVALAVEIALTANAVVLALLVLVGTMEPVVLGHALYALRMPAGLVQLMMFSIRYIDVLRAEYLRLRVAMKVRGFRPGTNRHTYRSMGYLVGMMLVRAVERSERIMDAMKCRGFTGQIHLHRDYRLRGLDAVFAGGSVLAMSLLVGMELVL</sequence>
<evidence type="ECO:0000256" key="2">
    <source>
        <dbReference type="ARBA" id="ARBA00008564"/>
    </source>
</evidence>
<keyword evidence="6 7" id="KW-0472">Membrane</keyword>
<gene>
    <name evidence="8" type="ORF">MACH21_08710</name>
</gene>
<dbReference type="GO" id="GO:0043190">
    <property type="term" value="C:ATP-binding cassette (ABC) transporter complex"/>
    <property type="evidence" value="ECO:0007669"/>
    <property type="project" value="InterPro"/>
</dbReference>
<evidence type="ECO:0000256" key="7">
    <source>
        <dbReference type="SAM" id="Phobius"/>
    </source>
</evidence>
<dbReference type="KEGG" id="rmai:MACH21_08710"/>
<evidence type="ECO:0000313" key="8">
    <source>
        <dbReference type="EMBL" id="BDW84694.1"/>
    </source>
</evidence>
<feature type="transmembrane region" description="Helical" evidence="7">
    <location>
        <begin position="81"/>
        <end position="104"/>
    </location>
</feature>
<feature type="transmembrane region" description="Helical" evidence="7">
    <location>
        <begin position="239"/>
        <end position="258"/>
    </location>
</feature>
<accession>A0AA48H179</accession>
<protein>
    <submittedName>
        <fullName evidence="8">Cobalt ECF transporter T component CbiQ</fullName>
    </submittedName>
</protein>
<feature type="transmembrane region" description="Helical" evidence="7">
    <location>
        <begin position="31"/>
        <end position="61"/>
    </location>
</feature>
<keyword evidence="9" id="KW-1185">Reference proteome</keyword>
<name>A0AA48H179_9RHOB</name>
<dbReference type="InterPro" id="IPR012809">
    <property type="entry name" value="ECF_CbiQ"/>
</dbReference>
<evidence type="ECO:0000256" key="6">
    <source>
        <dbReference type="ARBA" id="ARBA00023136"/>
    </source>
</evidence>
<dbReference type="CDD" id="cd16914">
    <property type="entry name" value="EcfT"/>
    <property type="match status" value="1"/>
</dbReference>
<dbReference type="InterPro" id="IPR003339">
    <property type="entry name" value="ABC/ECF_trnsptr_transmembrane"/>
</dbReference>
<comment type="similarity">
    <text evidence="2">Belongs to the CbiQ family.</text>
</comment>
<dbReference type="Proteomes" id="UP001337723">
    <property type="component" value="Chromosome"/>
</dbReference>
<dbReference type="PANTHER" id="PTHR34857">
    <property type="entry name" value="SLL0384 PROTEIN"/>
    <property type="match status" value="1"/>
</dbReference>
<dbReference type="PANTHER" id="PTHR34857:SF2">
    <property type="entry name" value="SLL0384 PROTEIN"/>
    <property type="match status" value="1"/>
</dbReference>
<keyword evidence="4 7" id="KW-0812">Transmembrane</keyword>
<feature type="transmembrane region" description="Helical" evidence="7">
    <location>
        <begin position="110"/>
        <end position="133"/>
    </location>
</feature>
<dbReference type="InterPro" id="IPR051611">
    <property type="entry name" value="ECF_transporter_component"/>
</dbReference>
<proteinExistence type="inferred from homology"/>
<dbReference type="AlphaFoldDB" id="A0AA48H179"/>
<dbReference type="Pfam" id="PF02361">
    <property type="entry name" value="CbiQ"/>
    <property type="match status" value="1"/>
</dbReference>
<comment type="subcellular location">
    <subcellularLocation>
        <location evidence="1">Cell membrane</location>
        <topology evidence="1">Multi-pass membrane protein</topology>
    </subcellularLocation>
</comment>
<feature type="transmembrane region" description="Helical" evidence="7">
    <location>
        <begin position="145"/>
        <end position="164"/>
    </location>
</feature>
<evidence type="ECO:0000313" key="9">
    <source>
        <dbReference type="Proteomes" id="UP001337723"/>
    </source>
</evidence>
<keyword evidence="5 7" id="KW-1133">Transmembrane helix</keyword>
<reference evidence="8 9" key="1">
    <citation type="submission" date="2023-01" db="EMBL/GenBank/DDBJ databases">
        <title>Complete genome sequence of Roseicyclus marinus strain Dej080120_10.</title>
        <authorList>
            <person name="Ueki S."/>
            <person name="Maruyama F."/>
        </authorList>
    </citation>
    <scope>NUCLEOTIDE SEQUENCE [LARGE SCALE GENOMIC DNA]</scope>
    <source>
        <strain evidence="8 9">Dej080120_10</strain>
    </source>
</reference>
<evidence type="ECO:0000256" key="3">
    <source>
        <dbReference type="ARBA" id="ARBA00022475"/>
    </source>
</evidence>
<evidence type="ECO:0000256" key="4">
    <source>
        <dbReference type="ARBA" id="ARBA00022692"/>
    </source>
</evidence>
<dbReference type="RefSeq" id="WP_338274766.1">
    <property type="nucleotide sequence ID" value="NZ_AP027266.1"/>
</dbReference>